<accession>A0A2R5FSB2</accession>
<comment type="caution">
    <text evidence="1">The sequence shown here is derived from an EMBL/GenBank/DDBJ whole genome shotgun (WGS) entry which is preliminary data.</text>
</comment>
<evidence type="ECO:0000313" key="1">
    <source>
        <dbReference type="EMBL" id="GBG21657.1"/>
    </source>
</evidence>
<reference evidence="1 2" key="1">
    <citation type="submission" date="2017-06" db="EMBL/GenBank/DDBJ databases">
        <title>Genome sequencing of cyanobaciteial culture collection at National Institute for Environmental Studies (NIES).</title>
        <authorList>
            <person name="Hirose Y."/>
            <person name="Shimura Y."/>
            <person name="Fujisawa T."/>
            <person name="Nakamura Y."/>
            <person name="Kawachi M."/>
        </authorList>
    </citation>
    <scope>NUCLEOTIDE SEQUENCE [LARGE SCALE GENOMIC DNA]</scope>
    <source>
        <strain evidence="1 2">NIES-4072</strain>
    </source>
</reference>
<dbReference type="AlphaFoldDB" id="A0A2R5FSB2"/>
<evidence type="ECO:0000313" key="2">
    <source>
        <dbReference type="Proteomes" id="UP000245124"/>
    </source>
</evidence>
<protein>
    <submittedName>
        <fullName evidence="1">TPR repeat-containing protein</fullName>
    </submittedName>
</protein>
<name>A0A2R5FSB2_NOSCO</name>
<dbReference type="Proteomes" id="UP000245124">
    <property type="component" value="Unassembled WGS sequence"/>
</dbReference>
<keyword evidence="2" id="KW-1185">Reference proteome</keyword>
<gene>
    <name evidence="1" type="ORF">NIES4072_53450</name>
</gene>
<dbReference type="EMBL" id="BDUD01000001">
    <property type="protein sequence ID" value="GBG21657.1"/>
    <property type="molecule type" value="Genomic_DNA"/>
</dbReference>
<proteinExistence type="predicted"/>
<dbReference type="RefSeq" id="WP_244919361.1">
    <property type="nucleotide sequence ID" value="NZ_BDUD01000001.1"/>
</dbReference>
<sequence>MPLNFTFALSQQQTFELRCDYGSRRLDKTELGKLIDLCEQNYYSQQKDSLPDLKQLGRRLYQWLDGNEGWLRKSLNDADEQTIYLDLIQTSEAQGLNPETERVALGLAHLPWELLHDGGGFLLEREDISVLPVRSVQQRQTQVIGVQNRPLRLLFMATSPEDPRVALLGFEQEEANILQATLVYSATAKRSRIFPPPTQSTPRGDCRRWVVV</sequence>
<organism evidence="1 2">
    <name type="scientific">Nostoc commune NIES-4072</name>
    <dbReference type="NCBI Taxonomy" id="2005467"/>
    <lineage>
        <taxon>Bacteria</taxon>
        <taxon>Bacillati</taxon>
        <taxon>Cyanobacteriota</taxon>
        <taxon>Cyanophyceae</taxon>
        <taxon>Nostocales</taxon>
        <taxon>Nostocaceae</taxon>
        <taxon>Nostoc</taxon>
    </lineage>
</organism>